<dbReference type="Proteomes" id="UP000799424">
    <property type="component" value="Unassembled WGS sequence"/>
</dbReference>
<dbReference type="OrthoDB" id="5301876at2759"/>
<protein>
    <submittedName>
        <fullName evidence="1">Uncharacterized protein</fullName>
    </submittedName>
</protein>
<organism evidence="1 2">
    <name type="scientific">Ophiobolus disseminans</name>
    <dbReference type="NCBI Taxonomy" id="1469910"/>
    <lineage>
        <taxon>Eukaryota</taxon>
        <taxon>Fungi</taxon>
        <taxon>Dikarya</taxon>
        <taxon>Ascomycota</taxon>
        <taxon>Pezizomycotina</taxon>
        <taxon>Dothideomycetes</taxon>
        <taxon>Pleosporomycetidae</taxon>
        <taxon>Pleosporales</taxon>
        <taxon>Pleosporineae</taxon>
        <taxon>Phaeosphaeriaceae</taxon>
        <taxon>Ophiobolus</taxon>
    </lineage>
</organism>
<dbReference type="EMBL" id="MU006235">
    <property type="protein sequence ID" value="KAF2821919.1"/>
    <property type="molecule type" value="Genomic_DNA"/>
</dbReference>
<dbReference type="AlphaFoldDB" id="A0A6A6ZMM9"/>
<gene>
    <name evidence="1" type="ORF">CC86DRAFT_410320</name>
</gene>
<reference evidence="1" key="1">
    <citation type="journal article" date="2020" name="Stud. Mycol.">
        <title>101 Dothideomycetes genomes: a test case for predicting lifestyles and emergence of pathogens.</title>
        <authorList>
            <person name="Haridas S."/>
            <person name="Albert R."/>
            <person name="Binder M."/>
            <person name="Bloem J."/>
            <person name="Labutti K."/>
            <person name="Salamov A."/>
            <person name="Andreopoulos B."/>
            <person name="Baker S."/>
            <person name="Barry K."/>
            <person name="Bills G."/>
            <person name="Bluhm B."/>
            <person name="Cannon C."/>
            <person name="Castanera R."/>
            <person name="Culley D."/>
            <person name="Daum C."/>
            <person name="Ezra D."/>
            <person name="Gonzalez J."/>
            <person name="Henrissat B."/>
            <person name="Kuo A."/>
            <person name="Liang C."/>
            <person name="Lipzen A."/>
            <person name="Lutzoni F."/>
            <person name="Magnuson J."/>
            <person name="Mondo S."/>
            <person name="Nolan M."/>
            <person name="Ohm R."/>
            <person name="Pangilinan J."/>
            <person name="Park H.-J."/>
            <person name="Ramirez L."/>
            <person name="Alfaro M."/>
            <person name="Sun H."/>
            <person name="Tritt A."/>
            <person name="Yoshinaga Y."/>
            <person name="Zwiers L.-H."/>
            <person name="Turgeon B."/>
            <person name="Goodwin S."/>
            <person name="Spatafora J."/>
            <person name="Crous P."/>
            <person name="Grigoriev I."/>
        </authorList>
    </citation>
    <scope>NUCLEOTIDE SEQUENCE</scope>
    <source>
        <strain evidence="1">CBS 113818</strain>
    </source>
</reference>
<evidence type="ECO:0000313" key="2">
    <source>
        <dbReference type="Proteomes" id="UP000799424"/>
    </source>
</evidence>
<proteinExistence type="predicted"/>
<sequence>MAHDGPKDVNTAWTDGHFALFVLADVSNEDLGRVLDEAYDGSGEYYYWLADDWSNAPRDGEDATKPPIAEDWRSPFQKKTVDDVVAFMKKIPEDRYIDYHHFAVLDEDFTKRRLVTIYRIGNEDLVGDELDALPCSVAGSTLFLSSMNSHYWEETKANYPEKGEPVG</sequence>
<accession>A0A6A6ZMM9</accession>
<keyword evidence="2" id="KW-1185">Reference proteome</keyword>
<name>A0A6A6ZMM9_9PLEO</name>
<evidence type="ECO:0000313" key="1">
    <source>
        <dbReference type="EMBL" id="KAF2821919.1"/>
    </source>
</evidence>